<proteinExistence type="predicted"/>
<accession>A0ABT0MQW3</accession>
<dbReference type="EMBL" id="JAKPBZ010000105">
    <property type="protein sequence ID" value="MCL2891952.1"/>
    <property type="molecule type" value="Genomic_DNA"/>
</dbReference>
<dbReference type="Proteomes" id="UP001203069">
    <property type="component" value="Unassembled WGS sequence"/>
</dbReference>
<dbReference type="RefSeq" id="WP_249243770.1">
    <property type="nucleotide sequence ID" value="NZ_JAKPBZ010000105.1"/>
</dbReference>
<sequence>MNGHCISATTNKDNRHIIHTGNGLELGCGYINNNELLDVVYPEGTYLSWLCHFYVVILSLRAARYTDSKTTELTMLTDKDKALLRSGFTPDDVKKLKNAAANYGDPIESVIDVLSRRFRGMLYITIVLLIIWVLIIAFDSQTSALSFGIAFIFVLGIFTLVIPLKLGYKAWRYQRRPRVSFDRQ</sequence>
<feature type="transmembrane region" description="Helical" evidence="1">
    <location>
        <begin position="144"/>
        <end position="168"/>
    </location>
</feature>
<evidence type="ECO:0000313" key="3">
    <source>
        <dbReference type="Proteomes" id="UP001203069"/>
    </source>
</evidence>
<keyword evidence="1" id="KW-0472">Membrane</keyword>
<reference evidence="2 3" key="1">
    <citation type="submission" date="2022-02" db="EMBL/GenBank/DDBJ databases">
        <title>Description of Brenneria tiliae sp. nov. isolated from symptomatic Tilia x moltkei and Tilia x europaea trees in the UK.</title>
        <authorList>
            <person name="Kile H."/>
        </authorList>
    </citation>
    <scope>NUCLEOTIDE SEQUENCE [LARGE SCALE GENOMIC DNA]</scope>
    <source>
        <strain evidence="2 3">MC1SB4.1</strain>
    </source>
</reference>
<gene>
    <name evidence="2" type="ORF">MFP26_04460</name>
</gene>
<keyword evidence="1" id="KW-0812">Transmembrane</keyword>
<feature type="transmembrane region" description="Helical" evidence="1">
    <location>
        <begin position="120"/>
        <end position="138"/>
    </location>
</feature>
<name>A0ABT0MQW3_9GAMM</name>
<evidence type="ECO:0000256" key="1">
    <source>
        <dbReference type="SAM" id="Phobius"/>
    </source>
</evidence>
<protein>
    <submittedName>
        <fullName evidence="2">Uncharacterized protein</fullName>
    </submittedName>
</protein>
<comment type="caution">
    <text evidence="2">The sequence shown here is derived from an EMBL/GenBank/DDBJ whole genome shotgun (WGS) entry which is preliminary data.</text>
</comment>
<evidence type="ECO:0000313" key="2">
    <source>
        <dbReference type="EMBL" id="MCL2891952.1"/>
    </source>
</evidence>
<keyword evidence="3" id="KW-1185">Reference proteome</keyword>
<organism evidence="2 3">
    <name type="scientific">Brenneria tiliae</name>
    <dbReference type="NCBI Taxonomy" id="2914984"/>
    <lineage>
        <taxon>Bacteria</taxon>
        <taxon>Pseudomonadati</taxon>
        <taxon>Pseudomonadota</taxon>
        <taxon>Gammaproteobacteria</taxon>
        <taxon>Enterobacterales</taxon>
        <taxon>Pectobacteriaceae</taxon>
        <taxon>Brenneria</taxon>
    </lineage>
</organism>
<keyword evidence="1" id="KW-1133">Transmembrane helix</keyword>